<dbReference type="GO" id="GO:0015562">
    <property type="term" value="F:efflux transmembrane transporter activity"/>
    <property type="evidence" value="ECO:0007669"/>
    <property type="project" value="InterPro"/>
</dbReference>
<name>A0A6P2R1L0_9BURK</name>
<reference evidence="9 10" key="1">
    <citation type="submission" date="2019-09" db="EMBL/GenBank/DDBJ databases">
        <authorList>
            <person name="Depoorter E."/>
        </authorList>
    </citation>
    <scope>NUCLEOTIDE SEQUENCE [LARGE SCALE GENOMIC DNA]</scope>
    <source>
        <strain evidence="9">LMG 30113</strain>
    </source>
</reference>
<accession>A0A6P2R1L0</accession>
<sequence>MSAEFLARVAVALIVALMPMRYADAQLLDVYGTRSMTGASPAAPVLRNASCEPTIENRPVDLDDVMLQAVCASPLARQAWANARAQAAQVGVEEAAYLPRLDATTGVERDNLSTTYAEPGYGGVTQSQNSTSRYLMLQLNWLLFDFGRRSASVRHARDLLEAANAAEASALQTVLFNAAQAYYDLRDAQATADAARASEAAARESLDEARARHDAGAGTLSDQLQAQTSYRRMVLDRVSADGAIESARGALAVAMGLRADAPLQLAPEASRVAPDDVVREVSRAMDVAMDRNPQLLEARAKLDAARANVDVVRAQNRPSVSLTGSLALNNPSYQQQPSQIPVKSSRGNTIGIQVSIPLFDGFSSGYQIAAAQEQANAAEADLHGSELQVSLDVWKGFHDLQADTSNLDNTEQLLADARQSLDVARGRYRAGVGTMTELLAAQSALADARKLQALAVSKWHTGRLKLATSLGELSVDAAR</sequence>
<evidence type="ECO:0000256" key="2">
    <source>
        <dbReference type="ARBA" id="ARBA00022448"/>
    </source>
</evidence>
<dbReference type="SUPFAM" id="SSF56954">
    <property type="entry name" value="Outer membrane efflux proteins (OEP)"/>
    <property type="match status" value="1"/>
</dbReference>
<dbReference type="PANTHER" id="PTHR30026:SF20">
    <property type="entry name" value="OUTER MEMBRANE PROTEIN TOLC"/>
    <property type="match status" value="1"/>
</dbReference>
<keyword evidence="10" id="KW-1185">Reference proteome</keyword>
<keyword evidence="5 7" id="KW-0472">Membrane</keyword>
<comment type="similarity">
    <text evidence="1 7">Belongs to the outer membrane factor (OMF) (TC 1.B.17) family.</text>
</comment>
<evidence type="ECO:0000256" key="6">
    <source>
        <dbReference type="ARBA" id="ARBA00023237"/>
    </source>
</evidence>
<evidence type="ECO:0000256" key="1">
    <source>
        <dbReference type="ARBA" id="ARBA00007613"/>
    </source>
</evidence>
<evidence type="ECO:0000256" key="4">
    <source>
        <dbReference type="ARBA" id="ARBA00022692"/>
    </source>
</evidence>
<evidence type="ECO:0000256" key="5">
    <source>
        <dbReference type="ARBA" id="ARBA00023136"/>
    </source>
</evidence>
<dbReference type="GO" id="GO:0009279">
    <property type="term" value="C:cell outer membrane"/>
    <property type="evidence" value="ECO:0007669"/>
    <property type="project" value="UniProtKB-SubCell"/>
</dbReference>
<dbReference type="Gene3D" id="1.20.1600.10">
    <property type="entry name" value="Outer membrane efflux proteins (OEP)"/>
    <property type="match status" value="1"/>
</dbReference>
<keyword evidence="2 7" id="KW-0813">Transport</keyword>
<keyword evidence="4" id="KW-0812">Transmembrane</keyword>
<dbReference type="AlphaFoldDB" id="A0A6P2R1L0"/>
<dbReference type="PIRSF" id="PIRSF001892">
    <property type="entry name" value="CyaE"/>
    <property type="match status" value="1"/>
</dbReference>
<comment type="function">
    <text evidence="7">CyaE is necessary for transport of calmodulin-sensitive adenylate cyclase-hemolysin (cyclolysin).</text>
</comment>
<protein>
    <recommendedName>
        <fullName evidence="7">Protein CyaE</fullName>
    </recommendedName>
</protein>
<proteinExistence type="inferred from homology"/>
<evidence type="ECO:0000256" key="7">
    <source>
        <dbReference type="PIRNR" id="PIRNR001892"/>
    </source>
</evidence>
<evidence type="ECO:0000256" key="8">
    <source>
        <dbReference type="SAM" id="Coils"/>
    </source>
</evidence>
<keyword evidence="7" id="KW-0204">Cytolysis</keyword>
<comment type="subcellular location">
    <subcellularLocation>
        <location evidence="7">Cell outer membrane</location>
        <topology evidence="7">Peripheral membrane protein</topology>
    </subcellularLocation>
</comment>
<dbReference type="GO" id="GO:1990281">
    <property type="term" value="C:efflux pump complex"/>
    <property type="evidence" value="ECO:0007669"/>
    <property type="project" value="TreeGrafter"/>
</dbReference>
<dbReference type="GO" id="GO:0031640">
    <property type="term" value="P:killing of cells of another organism"/>
    <property type="evidence" value="ECO:0007669"/>
    <property type="project" value="UniProtKB-KW"/>
</dbReference>
<evidence type="ECO:0000313" key="10">
    <source>
        <dbReference type="Proteomes" id="UP000494330"/>
    </source>
</evidence>
<dbReference type="Proteomes" id="UP000494330">
    <property type="component" value="Unassembled WGS sequence"/>
</dbReference>
<evidence type="ECO:0000313" key="9">
    <source>
        <dbReference type="EMBL" id="VWC29277.1"/>
    </source>
</evidence>
<organism evidence="9 10">
    <name type="scientific">Burkholderia paludis</name>
    <dbReference type="NCBI Taxonomy" id="1506587"/>
    <lineage>
        <taxon>Bacteria</taxon>
        <taxon>Pseudomonadati</taxon>
        <taxon>Pseudomonadota</taxon>
        <taxon>Betaproteobacteria</taxon>
        <taxon>Burkholderiales</taxon>
        <taxon>Burkholderiaceae</taxon>
        <taxon>Burkholderia</taxon>
        <taxon>Burkholderia cepacia complex</taxon>
    </lineage>
</organism>
<keyword evidence="7" id="KW-0354">Hemolysis</keyword>
<keyword evidence="8" id="KW-0175">Coiled coil</keyword>
<dbReference type="Pfam" id="PF02321">
    <property type="entry name" value="OEP"/>
    <property type="match status" value="2"/>
</dbReference>
<feature type="coiled-coil region" evidence="8">
    <location>
        <begin position="368"/>
        <end position="427"/>
    </location>
</feature>
<dbReference type="InterPro" id="IPR003423">
    <property type="entry name" value="OMP_efflux"/>
</dbReference>
<gene>
    <name evidence="9" type="ORF">BPA30113_06188</name>
</gene>
<dbReference type="PANTHER" id="PTHR30026">
    <property type="entry name" value="OUTER MEMBRANE PROTEIN TOLC"/>
    <property type="match status" value="1"/>
</dbReference>
<keyword evidence="3" id="KW-1134">Transmembrane beta strand</keyword>
<dbReference type="GO" id="GO:0015288">
    <property type="term" value="F:porin activity"/>
    <property type="evidence" value="ECO:0007669"/>
    <property type="project" value="TreeGrafter"/>
</dbReference>
<evidence type="ECO:0000256" key="3">
    <source>
        <dbReference type="ARBA" id="ARBA00022452"/>
    </source>
</evidence>
<dbReference type="InterPro" id="IPR028351">
    <property type="entry name" value="CyaE"/>
</dbReference>
<keyword evidence="6 7" id="KW-0998">Cell outer membrane</keyword>
<dbReference type="EMBL" id="CABVQD010000032">
    <property type="protein sequence ID" value="VWC29277.1"/>
    <property type="molecule type" value="Genomic_DNA"/>
</dbReference>
<dbReference type="InterPro" id="IPR051906">
    <property type="entry name" value="TolC-like"/>
</dbReference>